<evidence type="ECO:0000313" key="6">
    <source>
        <dbReference type="Proteomes" id="UP000319257"/>
    </source>
</evidence>
<dbReference type="GO" id="GO:0016832">
    <property type="term" value="F:aldehyde-lyase activity"/>
    <property type="evidence" value="ECO:0007669"/>
    <property type="project" value="TreeGrafter"/>
</dbReference>
<dbReference type="GO" id="GO:0046872">
    <property type="term" value="F:metal ion binding"/>
    <property type="evidence" value="ECO:0007669"/>
    <property type="project" value="UniProtKB-KW"/>
</dbReference>
<keyword evidence="3" id="KW-0456">Lyase</keyword>
<dbReference type="OrthoDB" id="1621678at2759"/>
<dbReference type="PANTHER" id="PTHR30502:SF0">
    <property type="entry name" value="PHOSPHOENOLPYRUVATE CARBOXYLASE FAMILY PROTEIN"/>
    <property type="match status" value="1"/>
</dbReference>
<keyword evidence="6" id="KW-1185">Reference proteome</keyword>
<dbReference type="InterPro" id="IPR050251">
    <property type="entry name" value="HpcH-HpaI_aldolase"/>
</dbReference>
<gene>
    <name evidence="5" type="ORF">E0L32_003474</name>
</gene>
<dbReference type="RefSeq" id="XP_030998623.1">
    <property type="nucleotide sequence ID" value="XM_031137778.1"/>
</dbReference>
<keyword evidence="2" id="KW-0479">Metal-binding</keyword>
<sequence length="493" mass="51900">MNAPVITPAPGANLAERQEKPLGLPTFTPAGSCLTDTFVRTTTCDRGSACSYYQLGKLARDSACFPDPSRHPATQCPVSYEAVSSSLSKDLDGQTTVSLFCCPSGHNFEYRDTKPFGTITASSTPGPAFVFSCVASSLGPGSQTQLTLAPSTNGPTTSGPGISTVTFNYGSDYLVATPVSLHSQPQASSVTTHHSHPAMSNQIASPVVDATGKTRLRAALEKAKRGEGPCVGQWLEFPGYTLARTVAPLGADWVLVDTEHGNIDDRDMYLQVGAISSSGVSPIVRIAGSEPWMIKRALDCGAHAIMVPMCETPEQAQAIVRAAKYPSATWSQGIRGAGGMFAPANFNQNGREYLLSANDNVMVCVQIESRLAVENVEAIAAVEGIDMLFIGPNDLASSMGYVAFDHASISEVQEATARILNAGLDAGKYVGHFALSAEVAAAKVKQGFHFVNCGADIVAITAWMSTEMGKLKSLLAESKKSQTNGTKPDIGYS</sequence>
<dbReference type="Gene3D" id="3.20.20.60">
    <property type="entry name" value="Phosphoenolpyruvate-binding domains"/>
    <property type="match status" value="1"/>
</dbReference>
<proteinExistence type="inferred from homology"/>
<evidence type="ECO:0000256" key="1">
    <source>
        <dbReference type="ARBA" id="ARBA00005568"/>
    </source>
</evidence>
<dbReference type="STRING" id="1093900.A0A507B3T2"/>
<name>A0A507B3T2_9PEZI</name>
<dbReference type="InParanoid" id="A0A507B3T2"/>
<dbReference type="AlphaFoldDB" id="A0A507B3T2"/>
<dbReference type="PANTHER" id="PTHR30502">
    <property type="entry name" value="2-KETO-3-DEOXY-L-RHAMNONATE ALDOLASE"/>
    <property type="match status" value="1"/>
</dbReference>
<dbReference type="InterPro" id="IPR040442">
    <property type="entry name" value="Pyrv_kinase-like_dom_sf"/>
</dbReference>
<dbReference type="InterPro" id="IPR005000">
    <property type="entry name" value="Aldolase/citrate-lyase_domain"/>
</dbReference>
<reference evidence="5 6" key="1">
    <citation type="submission" date="2019-06" db="EMBL/GenBank/DDBJ databases">
        <title>Draft genome sequence of the filamentous fungus Phialemoniopsis curvata isolated from diesel fuel.</title>
        <authorList>
            <person name="Varaljay V.A."/>
            <person name="Lyon W.J."/>
            <person name="Crouch A.L."/>
            <person name="Drake C.E."/>
            <person name="Hollomon J.M."/>
            <person name="Nadeau L.J."/>
            <person name="Nunn H.S."/>
            <person name="Stevenson B.S."/>
            <person name="Bojanowski C.L."/>
            <person name="Crookes-Goodson W.J."/>
        </authorList>
    </citation>
    <scope>NUCLEOTIDE SEQUENCE [LARGE SCALE GENOMIC DNA]</scope>
    <source>
        <strain evidence="5 6">D216</strain>
    </source>
</reference>
<dbReference type="InterPro" id="IPR015813">
    <property type="entry name" value="Pyrv/PenolPyrv_kinase-like_dom"/>
</dbReference>
<dbReference type="EMBL" id="SKBQ01000015">
    <property type="protein sequence ID" value="TPX16912.1"/>
    <property type="molecule type" value="Genomic_DNA"/>
</dbReference>
<evidence type="ECO:0000313" key="5">
    <source>
        <dbReference type="EMBL" id="TPX16912.1"/>
    </source>
</evidence>
<evidence type="ECO:0000256" key="3">
    <source>
        <dbReference type="ARBA" id="ARBA00023239"/>
    </source>
</evidence>
<evidence type="ECO:0000259" key="4">
    <source>
        <dbReference type="Pfam" id="PF03328"/>
    </source>
</evidence>
<dbReference type="GeneID" id="41970921"/>
<accession>A0A507B3T2</accession>
<dbReference type="Proteomes" id="UP000319257">
    <property type="component" value="Unassembled WGS sequence"/>
</dbReference>
<dbReference type="Pfam" id="PF03328">
    <property type="entry name" value="HpcH_HpaI"/>
    <property type="match status" value="1"/>
</dbReference>
<protein>
    <recommendedName>
        <fullName evidence="4">HpcH/HpaI aldolase/citrate lyase domain-containing protein</fullName>
    </recommendedName>
</protein>
<organism evidence="5 6">
    <name type="scientific">Thyridium curvatum</name>
    <dbReference type="NCBI Taxonomy" id="1093900"/>
    <lineage>
        <taxon>Eukaryota</taxon>
        <taxon>Fungi</taxon>
        <taxon>Dikarya</taxon>
        <taxon>Ascomycota</taxon>
        <taxon>Pezizomycotina</taxon>
        <taxon>Sordariomycetes</taxon>
        <taxon>Sordariomycetidae</taxon>
        <taxon>Thyridiales</taxon>
        <taxon>Thyridiaceae</taxon>
        <taxon>Thyridium</taxon>
    </lineage>
</organism>
<evidence type="ECO:0000256" key="2">
    <source>
        <dbReference type="ARBA" id="ARBA00022723"/>
    </source>
</evidence>
<feature type="domain" description="HpcH/HpaI aldolase/citrate lyase" evidence="4">
    <location>
        <begin position="240"/>
        <end position="457"/>
    </location>
</feature>
<dbReference type="GO" id="GO:0005737">
    <property type="term" value="C:cytoplasm"/>
    <property type="evidence" value="ECO:0007669"/>
    <property type="project" value="TreeGrafter"/>
</dbReference>
<dbReference type="SUPFAM" id="SSF51621">
    <property type="entry name" value="Phosphoenolpyruvate/pyruvate domain"/>
    <property type="match status" value="1"/>
</dbReference>
<comment type="similarity">
    <text evidence="1">Belongs to the HpcH/HpaI aldolase family.</text>
</comment>
<comment type="caution">
    <text evidence="5">The sequence shown here is derived from an EMBL/GenBank/DDBJ whole genome shotgun (WGS) entry which is preliminary data.</text>
</comment>